<proteinExistence type="predicted"/>
<gene>
    <name evidence="1" type="ORF">PHMEG_00012175</name>
</gene>
<reference evidence="2" key="1">
    <citation type="submission" date="2017-03" db="EMBL/GenBank/DDBJ databases">
        <title>Phytopthora megakarya and P. palmivora, two closely related causual agents of cacao black pod achieved similar genome size and gene model numbers by different mechanisms.</title>
        <authorList>
            <person name="Ali S."/>
            <person name="Shao J."/>
            <person name="Larry D.J."/>
            <person name="Kronmiller B."/>
            <person name="Shen D."/>
            <person name="Strem M.D."/>
            <person name="Melnick R.L."/>
            <person name="Guiltinan M.J."/>
            <person name="Tyler B.M."/>
            <person name="Meinhardt L.W."/>
            <person name="Bailey B.A."/>
        </authorList>
    </citation>
    <scope>NUCLEOTIDE SEQUENCE [LARGE SCALE GENOMIC DNA]</scope>
    <source>
        <strain evidence="2">zdho120</strain>
    </source>
</reference>
<dbReference type="OrthoDB" id="119838at2759"/>
<evidence type="ECO:0000313" key="1">
    <source>
        <dbReference type="EMBL" id="OWZ14358.1"/>
    </source>
</evidence>
<accession>A0A225WAU9</accession>
<keyword evidence="2" id="KW-1185">Reference proteome</keyword>
<dbReference type="CDD" id="cd09272">
    <property type="entry name" value="RNase_HI_RT_Ty1"/>
    <property type="match status" value="1"/>
</dbReference>
<sequence length="87" mass="10562">MLKELKVRQDEPSCVYVDNESAKKLAKNPQFHNRTKHIDVRHHFVRERIEMKQIEVEHVPAFEKHRAAMRLISREEFEKKTHNHVDH</sequence>
<evidence type="ECO:0000313" key="2">
    <source>
        <dbReference type="Proteomes" id="UP000198211"/>
    </source>
</evidence>
<protein>
    <submittedName>
        <fullName evidence="1">Glucan endo-1,3-beta-glucosidase</fullName>
    </submittedName>
</protein>
<dbReference type="AlphaFoldDB" id="A0A225WAU9"/>
<dbReference type="Proteomes" id="UP000198211">
    <property type="component" value="Unassembled WGS sequence"/>
</dbReference>
<comment type="caution">
    <text evidence="1">The sequence shown here is derived from an EMBL/GenBank/DDBJ whole genome shotgun (WGS) entry which is preliminary data.</text>
</comment>
<dbReference type="EMBL" id="NBNE01001355">
    <property type="protein sequence ID" value="OWZ14358.1"/>
    <property type="molecule type" value="Genomic_DNA"/>
</dbReference>
<dbReference type="STRING" id="4795.A0A225WAU9"/>
<organism evidence="1 2">
    <name type="scientific">Phytophthora megakarya</name>
    <dbReference type="NCBI Taxonomy" id="4795"/>
    <lineage>
        <taxon>Eukaryota</taxon>
        <taxon>Sar</taxon>
        <taxon>Stramenopiles</taxon>
        <taxon>Oomycota</taxon>
        <taxon>Peronosporomycetes</taxon>
        <taxon>Peronosporales</taxon>
        <taxon>Peronosporaceae</taxon>
        <taxon>Phytophthora</taxon>
    </lineage>
</organism>
<name>A0A225WAU9_9STRA</name>